<keyword evidence="3" id="KW-0964">Secreted</keyword>
<dbReference type="GO" id="GO:0000139">
    <property type="term" value="C:Golgi membrane"/>
    <property type="evidence" value="ECO:0007669"/>
    <property type="project" value="TreeGrafter"/>
</dbReference>
<evidence type="ECO:0000259" key="20">
    <source>
        <dbReference type="PROSITE" id="PS51829"/>
    </source>
</evidence>
<evidence type="ECO:0000256" key="18">
    <source>
        <dbReference type="SAM" id="MobiDB-lite"/>
    </source>
</evidence>
<dbReference type="EMBL" id="CAJVCH010113079">
    <property type="protein sequence ID" value="CAG7724725.1"/>
    <property type="molecule type" value="Genomic_DNA"/>
</dbReference>
<feature type="region of interest" description="Disordered" evidence="18">
    <location>
        <begin position="1"/>
        <end position="39"/>
    </location>
</feature>
<evidence type="ECO:0000256" key="9">
    <source>
        <dbReference type="ARBA" id="ARBA00022801"/>
    </source>
</evidence>
<evidence type="ECO:0000256" key="6">
    <source>
        <dbReference type="ARBA" id="ARBA00022692"/>
    </source>
</evidence>
<dbReference type="PROSITE" id="PS00138">
    <property type="entry name" value="SUBTILASE_SER"/>
    <property type="match status" value="1"/>
</dbReference>
<reference evidence="21" key="1">
    <citation type="submission" date="2021-06" db="EMBL/GenBank/DDBJ databases">
        <authorList>
            <person name="Hodson N. C."/>
            <person name="Mongue J. A."/>
            <person name="Jaron S. K."/>
        </authorList>
    </citation>
    <scope>NUCLEOTIDE SEQUENCE</scope>
</reference>
<keyword evidence="12" id="KW-0865">Zymogen</keyword>
<dbReference type="GO" id="GO:0004252">
    <property type="term" value="F:serine-type endopeptidase activity"/>
    <property type="evidence" value="ECO:0007669"/>
    <property type="project" value="UniProtKB-EC"/>
</dbReference>
<dbReference type="InterPro" id="IPR000209">
    <property type="entry name" value="Peptidase_S8/S53_dom"/>
</dbReference>
<proteinExistence type="inferred from homology"/>
<evidence type="ECO:0000256" key="5">
    <source>
        <dbReference type="ARBA" id="ARBA00022685"/>
    </source>
</evidence>
<evidence type="ECO:0000256" key="7">
    <source>
        <dbReference type="ARBA" id="ARBA00022729"/>
    </source>
</evidence>
<keyword evidence="9" id="KW-0378">Hydrolase</keyword>
<keyword evidence="13" id="KW-1015">Disulfide bond</keyword>
<evidence type="ECO:0000256" key="1">
    <source>
        <dbReference type="ARBA" id="ARBA00004167"/>
    </source>
</evidence>
<dbReference type="OrthoDB" id="300641at2759"/>
<evidence type="ECO:0000256" key="13">
    <source>
        <dbReference type="ARBA" id="ARBA00023157"/>
    </source>
</evidence>
<evidence type="ECO:0000256" key="10">
    <source>
        <dbReference type="ARBA" id="ARBA00022825"/>
    </source>
</evidence>
<dbReference type="CDD" id="cd00064">
    <property type="entry name" value="FU"/>
    <property type="match status" value="5"/>
</dbReference>
<comment type="caution">
    <text evidence="21">The sequence shown here is derived from an EMBL/GenBank/DDBJ whole genome shotgun (WGS) entry which is preliminary data.</text>
</comment>
<dbReference type="InterPro" id="IPR002884">
    <property type="entry name" value="P_dom"/>
</dbReference>
<keyword evidence="5" id="KW-0165">Cleavage on pair of basic residues</keyword>
<dbReference type="FunFam" id="2.60.120.260:FF:000072">
    <property type="entry name" value="Proprotein convertase subtilisin/kexin type"/>
    <property type="match status" value="1"/>
</dbReference>
<evidence type="ECO:0000256" key="11">
    <source>
        <dbReference type="ARBA" id="ARBA00022989"/>
    </source>
</evidence>
<feature type="domain" description="P/Homo B" evidence="20">
    <location>
        <begin position="295"/>
        <end position="433"/>
    </location>
</feature>
<keyword evidence="7" id="KW-0732">Signal</keyword>
<keyword evidence="14" id="KW-0325">Glycoprotein</keyword>
<name>A0A8J2JZ91_9HEXA</name>
<dbReference type="PANTHER" id="PTHR42884">
    <property type="entry name" value="PROPROTEIN CONVERTASE SUBTILISIN/KEXIN-RELATED"/>
    <property type="match status" value="1"/>
</dbReference>
<comment type="similarity">
    <text evidence="17">Belongs to the peptidase S8 family.</text>
</comment>
<evidence type="ECO:0000256" key="3">
    <source>
        <dbReference type="ARBA" id="ARBA00022525"/>
    </source>
</evidence>
<keyword evidence="4" id="KW-0645">Protease</keyword>
<evidence type="ECO:0000313" key="22">
    <source>
        <dbReference type="Proteomes" id="UP000708208"/>
    </source>
</evidence>
<evidence type="ECO:0000256" key="15">
    <source>
        <dbReference type="ARBA" id="ARBA00035756"/>
    </source>
</evidence>
<evidence type="ECO:0000256" key="17">
    <source>
        <dbReference type="PROSITE-ProRule" id="PRU01240"/>
    </source>
</evidence>
<feature type="region of interest" description="Disordered" evidence="18">
    <location>
        <begin position="440"/>
        <end position="482"/>
    </location>
</feature>
<dbReference type="Pfam" id="PF15913">
    <property type="entry name" value="Furin-like_2"/>
    <property type="match status" value="1"/>
</dbReference>
<evidence type="ECO:0000256" key="16">
    <source>
        <dbReference type="ARBA" id="ARBA00038993"/>
    </source>
</evidence>
<dbReference type="PROSITE" id="PS00137">
    <property type="entry name" value="SUBTILASE_HIS"/>
    <property type="match status" value="1"/>
</dbReference>
<dbReference type="Pfam" id="PF01483">
    <property type="entry name" value="P_proprotein"/>
    <property type="match status" value="1"/>
</dbReference>
<dbReference type="GO" id="GO:0016485">
    <property type="term" value="P:protein processing"/>
    <property type="evidence" value="ECO:0007669"/>
    <property type="project" value="TreeGrafter"/>
</dbReference>
<keyword evidence="11 19" id="KW-1133">Transmembrane helix</keyword>
<evidence type="ECO:0000256" key="4">
    <source>
        <dbReference type="ARBA" id="ARBA00022670"/>
    </source>
</evidence>
<organism evidence="21 22">
    <name type="scientific">Allacma fusca</name>
    <dbReference type="NCBI Taxonomy" id="39272"/>
    <lineage>
        <taxon>Eukaryota</taxon>
        <taxon>Metazoa</taxon>
        <taxon>Ecdysozoa</taxon>
        <taxon>Arthropoda</taxon>
        <taxon>Hexapoda</taxon>
        <taxon>Collembola</taxon>
        <taxon>Symphypleona</taxon>
        <taxon>Sminthuridae</taxon>
        <taxon>Allacma</taxon>
    </lineage>
</organism>
<dbReference type="GO" id="GO:0005802">
    <property type="term" value="C:trans-Golgi network"/>
    <property type="evidence" value="ECO:0007669"/>
    <property type="project" value="TreeGrafter"/>
</dbReference>
<feature type="transmembrane region" description="Helical" evidence="19">
    <location>
        <begin position="943"/>
        <end position="964"/>
    </location>
</feature>
<comment type="caution">
    <text evidence="17">Lacks conserved residue(s) required for the propagation of feature annotation.</text>
</comment>
<dbReference type="CDD" id="cd04059">
    <property type="entry name" value="Peptidases_S8_Protein_convertases_Kexins_Furin-like"/>
    <property type="match status" value="1"/>
</dbReference>
<dbReference type="InterPro" id="IPR043601">
    <property type="entry name" value="Rspo_Fu-CRD_dom"/>
</dbReference>
<keyword evidence="22" id="KW-1185">Reference proteome</keyword>
<evidence type="ECO:0000256" key="8">
    <source>
        <dbReference type="ARBA" id="ARBA00022737"/>
    </source>
</evidence>
<evidence type="ECO:0000256" key="19">
    <source>
        <dbReference type="SAM" id="Phobius"/>
    </source>
</evidence>
<dbReference type="Proteomes" id="UP000708208">
    <property type="component" value="Unassembled WGS sequence"/>
</dbReference>
<dbReference type="FunFam" id="3.40.50.200:FF:000001">
    <property type="entry name" value="Furin 2, isoform B"/>
    <property type="match status" value="1"/>
</dbReference>
<dbReference type="InterPro" id="IPR006212">
    <property type="entry name" value="Furin_repeat"/>
</dbReference>
<protein>
    <recommendedName>
        <fullName evidence="16">furin</fullName>
        <ecNumber evidence="16">3.4.21.75</ecNumber>
    </recommendedName>
</protein>
<gene>
    <name evidence="21" type="ORF">AFUS01_LOCUS13725</name>
</gene>
<dbReference type="PROSITE" id="PS51829">
    <property type="entry name" value="P_HOMO_B"/>
    <property type="match status" value="1"/>
</dbReference>
<dbReference type="InterPro" id="IPR022398">
    <property type="entry name" value="Peptidase_S8_His-AS"/>
</dbReference>
<feature type="compositionally biased region" description="Polar residues" evidence="18">
    <location>
        <begin position="465"/>
        <end position="482"/>
    </location>
</feature>
<dbReference type="PROSITE" id="PS51892">
    <property type="entry name" value="SUBTILASE"/>
    <property type="match status" value="1"/>
</dbReference>
<comment type="catalytic activity">
    <reaction evidence="15">
        <text>Release of mature proteins from their proproteins by cleavage of -Arg-Xaa-Yaa-Arg-|-Zaa- bonds, where Xaa can be any amino acid and Yaa is Arg or Lys. Releases albumin, complement component C3 and von Willebrand factor from their respective precursors.</text>
        <dbReference type="EC" id="3.4.21.75"/>
    </reaction>
</comment>
<dbReference type="SMART" id="SM00261">
    <property type="entry name" value="FU"/>
    <property type="match status" value="7"/>
</dbReference>
<feature type="compositionally biased region" description="Low complexity" evidence="18">
    <location>
        <begin position="448"/>
        <end position="458"/>
    </location>
</feature>
<keyword evidence="19" id="KW-0472">Membrane</keyword>
<accession>A0A8J2JZ91</accession>
<keyword evidence="10" id="KW-0720">Serine protease</keyword>
<dbReference type="InterPro" id="IPR023828">
    <property type="entry name" value="Peptidase_S8_Ser-AS"/>
</dbReference>
<keyword evidence="6 19" id="KW-0812">Transmembrane</keyword>
<sequence length="1066" mass="117466">MYPTLESVRDNPDPRASTDINDNDSDPTPQDNGDNKHGTRCAGEVAATAGNNICGVGVAYNASIGGVRMLDGTVNDAVEAKALGLNPEHIDIYSASWGPEDDGKTVDGPGPLARRAFIYGVTNGRRGLGSIFIWASGNGGRHTDSCNCDGYTNSIFTLSISSATQGGYKPWYLEECASTLATTYSSGTPTLDKSVATVDMDGRLRPDHICTVEHTGTSASAPLAAGIAALALEANRNLSWRDLQHLVVMTSRSHPLEKEEGWYVNGVNRKFSHKFGYGLMDAGAMVELAENWAGVPPQHICKSREIREDREIPGAHLGKVKVFMDVDGCAGTNSEIRYLEHVQCKISLRFFPRGNLRILLTSPMGTTSVLLFERPRDVSSSNFDDWPFLSVHFWGEQAHGRWTLEIINSGSRRINQPGILKKWQLILYGTDVNPVRLRSRSLSASPTQQQQQQQQQPQNYGGSGSQLQSQYRPVPLPTSQQQGSLIPRFIPQDYLIPGASETIPQVQKPHMVRSQCTNDNWIPDLSICVNDCPDGYHRDAERKECLSCPQRCKSCYNGTSCTACEHNLVLFETSCVPVCPDGYYEADSSCELCDLSTCSTCAGPLGSECVRCKENLFLHENKCLPHCPGGFRPTDFNECTSCPMGCHSCDESKCLYCRIGFEMREDGSSCYEKNPPCPAKLYLNPETNVCSGCGNPECLHCSAEDQCMYCQEGYLLYQGQCIQQCWDGLFPSLKSNECMKCPKLCTKCLSPEQCTKCRGDGMLQEGKCLPHCSDGFFNDLGTCSRCSPDCKTCIGPTSSDCVACSPGSVLTKGGSCVQTNALTQDYSNSSRQIITRCPDGFWLNSVNGCQPCHTTCSKCNGGLPYNCRSCVAPLRLDRGSSRCIQCCESTEDLDCCHCDAKRHTQSIATPLTANYNGECHFVSRRVSESDERQLSSGKWSDSMVLSFFWLSVFCMVSVLIIFSVQRRRRRYHISPATGSDFHAFENIKTGASHFKSTSKYVPVSLREDAQYCDDNFDNCRPQFSDSHRLIPHGQHDGGVHYRDMDLDYDDDDHSESAEGVPLVLKT</sequence>
<dbReference type="AlphaFoldDB" id="A0A8J2JZ91"/>
<comment type="subcellular location">
    <subcellularLocation>
        <location evidence="1">Membrane</location>
        <topology evidence="1">Single-pass membrane protein</topology>
    </subcellularLocation>
    <subcellularLocation>
        <location evidence="2">Secreted</location>
    </subcellularLocation>
</comment>
<dbReference type="EC" id="3.4.21.75" evidence="16"/>
<evidence type="ECO:0000256" key="2">
    <source>
        <dbReference type="ARBA" id="ARBA00004613"/>
    </source>
</evidence>
<dbReference type="PANTHER" id="PTHR42884:SF23">
    <property type="entry name" value="FURIN-LIKE PROTEASE 2"/>
    <property type="match status" value="1"/>
</dbReference>
<evidence type="ECO:0000313" key="21">
    <source>
        <dbReference type="EMBL" id="CAG7724725.1"/>
    </source>
</evidence>
<keyword evidence="8" id="KW-0677">Repeat</keyword>
<evidence type="ECO:0000256" key="12">
    <source>
        <dbReference type="ARBA" id="ARBA00023145"/>
    </source>
</evidence>
<evidence type="ECO:0000256" key="14">
    <source>
        <dbReference type="ARBA" id="ARBA00023180"/>
    </source>
</evidence>
<dbReference type="InterPro" id="IPR034182">
    <property type="entry name" value="Kexin/furin"/>
</dbReference>
<dbReference type="GO" id="GO:0005576">
    <property type="term" value="C:extracellular region"/>
    <property type="evidence" value="ECO:0007669"/>
    <property type="project" value="UniProtKB-SubCell"/>
</dbReference>
<dbReference type="Pfam" id="PF00082">
    <property type="entry name" value="Peptidase_S8"/>
    <property type="match status" value="1"/>
</dbReference>